<evidence type="ECO:0000256" key="6">
    <source>
        <dbReference type="SAM" id="Phobius"/>
    </source>
</evidence>
<dbReference type="GO" id="GO:0005886">
    <property type="term" value="C:plasma membrane"/>
    <property type="evidence" value="ECO:0007669"/>
    <property type="project" value="UniProtKB-SubCell"/>
</dbReference>
<feature type="transmembrane region" description="Helical" evidence="6">
    <location>
        <begin position="49"/>
        <end position="76"/>
    </location>
</feature>
<gene>
    <name evidence="8" type="ORF">A2Z33_06580</name>
</gene>
<comment type="subcellular location">
    <subcellularLocation>
        <location evidence="1">Cell membrane</location>
        <topology evidence="1">Multi-pass membrane protein</topology>
    </subcellularLocation>
</comment>
<reference evidence="8 9" key="1">
    <citation type="journal article" date="2016" name="Nat. Commun.">
        <title>Thousands of microbial genomes shed light on interconnected biogeochemical processes in an aquifer system.</title>
        <authorList>
            <person name="Anantharaman K."/>
            <person name="Brown C.T."/>
            <person name="Hug L.A."/>
            <person name="Sharon I."/>
            <person name="Castelle C.J."/>
            <person name="Probst A.J."/>
            <person name="Thomas B.C."/>
            <person name="Singh A."/>
            <person name="Wilkins M.J."/>
            <person name="Karaoz U."/>
            <person name="Brodie E.L."/>
            <person name="Williams K.H."/>
            <person name="Hubbard S.S."/>
            <person name="Banfield J.F."/>
        </authorList>
    </citation>
    <scope>NUCLEOTIDE SEQUENCE [LARGE SCALE GENOMIC DNA]</scope>
</reference>
<dbReference type="InterPro" id="IPR051311">
    <property type="entry name" value="DedA_domain"/>
</dbReference>
<dbReference type="InterPro" id="IPR032816">
    <property type="entry name" value="VTT_dom"/>
</dbReference>
<evidence type="ECO:0000256" key="1">
    <source>
        <dbReference type="ARBA" id="ARBA00004651"/>
    </source>
</evidence>
<name>A0A1F5YXW1_9BACT</name>
<feature type="transmembrane region" description="Helical" evidence="6">
    <location>
        <begin position="82"/>
        <end position="103"/>
    </location>
</feature>
<feature type="domain" description="VTT" evidence="7">
    <location>
        <begin position="68"/>
        <end position="180"/>
    </location>
</feature>
<proteinExistence type="predicted"/>
<dbReference type="PANTHER" id="PTHR42709:SF6">
    <property type="entry name" value="UNDECAPRENYL PHOSPHATE TRANSPORTER A"/>
    <property type="match status" value="1"/>
</dbReference>
<keyword evidence="3 6" id="KW-0812">Transmembrane</keyword>
<accession>A0A1F5YXW1</accession>
<dbReference type="Pfam" id="PF09335">
    <property type="entry name" value="VTT_dom"/>
    <property type="match status" value="1"/>
</dbReference>
<keyword evidence="4 6" id="KW-1133">Transmembrane helix</keyword>
<evidence type="ECO:0000313" key="8">
    <source>
        <dbReference type="EMBL" id="OGG04933.1"/>
    </source>
</evidence>
<evidence type="ECO:0000256" key="4">
    <source>
        <dbReference type="ARBA" id="ARBA00022989"/>
    </source>
</evidence>
<evidence type="ECO:0000256" key="3">
    <source>
        <dbReference type="ARBA" id="ARBA00022692"/>
    </source>
</evidence>
<comment type="caution">
    <text evidence="8">The sequence shown here is derived from an EMBL/GenBank/DDBJ whole genome shotgun (WGS) entry which is preliminary data.</text>
</comment>
<dbReference type="AlphaFoldDB" id="A0A1F5YXW1"/>
<keyword evidence="5 6" id="KW-0472">Membrane</keyword>
<sequence>MNSGISSGKTGTVRSHPGGALVSIAAAAGIVAGAYLLRGSLRQYEQLGYLGIFLISLIGNATIVIPLPAPLIAFVGGSLYQALPAGLTAAAGAALGETTGYLAGRGGRVMAGSSDRFRRLEKLMAQRGFIVLFILSAIPNPLFDLAGIAAGSVGMPFRKFLWATFLGKSVKFVTLAYLGSLVYVPTN</sequence>
<dbReference type="STRING" id="1798374.A2Z33_06580"/>
<evidence type="ECO:0000313" key="9">
    <source>
        <dbReference type="Proteomes" id="UP000178448"/>
    </source>
</evidence>
<dbReference type="EMBL" id="MFJD01000001">
    <property type="protein sequence ID" value="OGG04933.1"/>
    <property type="molecule type" value="Genomic_DNA"/>
</dbReference>
<feature type="transmembrane region" description="Helical" evidence="6">
    <location>
        <begin position="162"/>
        <end position="184"/>
    </location>
</feature>
<evidence type="ECO:0000259" key="7">
    <source>
        <dbReference type="Pfam" id="PF09335"/>
    </source>
</evidence>
<protein>
    <recommendedName>
        <fullName evidence="7">VTT domain-containing protein</fullName>
    </recommendedName>
</protein>
<evidence type="ECO:0000256" key="5">
    <source>
        <dbReference type="ARBA" id="ARBA00023136"/>
    </source>
</evidence>
<feature type="transmembrane region" description="Helical" evidence="6">
    <location>
        <begin position="20"/>
        <end position="37"/>
    </location>
</feature>
<evidence type="ECO:0000256" key="2">
    <source>
        <dbReference type="ARBA" id="ARBA00022475"/>
    </source>
</evidence>
<dbReference type="PANTHER" id="PTHR42709">
    <property type="entry name" value="ALKALINE PHOSPHATASE LIKE PROTEIN"/>
    <property type="match status" value="1"/>
</dbReference>
<organism evidence="8 9">
    <name type="scientific">Candidatus Gottesmanbacteria bacterium RBG_16_52_11</name>
    <dbReference type="NCBI Taxonomy" id="1798374"/>
    <lineage>
        <taxon>Bacteria</taxon>
        <taxon>Candidatus Gottesmaniibacteriota</taxon>
    </lineage>
</organism>
<dbReference type="Proteomes" id="UP000178448">
    <property type="component" value="Unassembled WGS sequence"/>
</dbReference>
<keyword evidence="2" id="KW-1003">Cell membrane</keyword>
<feature type="transmembrane region" description="Helical" evidence="6">
    <location>
        <begin position="124"/>
        <end position="142"/>
    </location>
</feature>